<sequence>MPMATAISLARLHRGYGSGRGRVDVLQDFGMSVEEGSIYGLLGPSGCGKTTLLKVVLGRLVPESGEIDVLGTRPGEAGSPVPGSAVGYSPQEIALYEDLSITETLLFHGRLHGMGRDRIANRQAWLIDFLDLPGGDWQVGKLSGGQKRRVSLAVALLHEPQLLLLDEPTVGVDPELRARIWVHLREIADSGTTVILTTHYIDEAGQADRVGLMRGGKLLAEDAPKALMEPHGHASLEQTFLMLCRRGGGGASE</sequence>
<dbReference type="InterPro" id="IPR003593">
    <property type="entry name" value="AAA+_ATPase"/>
</dbReference>
<feature type="domain" description="ABC transporter" evidence="3">
    <location>
        <begin position="7"/>
        <end position="240"/>
    </location>
</feature>
<dbReference type="Gene3D" id="3.40.50.300">
    <property type="entry name" value="P-loop containing nucleotide triphosphate hydrolases"/>
    <property type="match status" value="1"/>
</dbReference>
<dbReference type="GO" id="GO:0016887">
    <property type="term" value="F:ATP hydrolysis activity"/>
    <property type="evidence" value="ECO:0007669"/>
    <property type="project" value="InterPro"/>
</dbReference>
<dbReference type="PANTHER" id="PTHR43038:SF3">
    <property type="entry name" value="ABC TRANSPORTER G FAMILY MEMBER 20 ISOFORM X1"/>
    <property type="match status" value="1"/>
</dbReference>
<organism evidence="4">
    <name type="scientific">marine metagenome</name>
    <dbReference type="NCBI Taxonomy" id="408172"/>
    <lineage>
        <taxon>unclassified sequences</taxon>
        <taxon>metagenomes</taxon>
        <taxon>ecological metagenomes</taxon>
    </lineage>
</organism>
<evidence type="ECO:0000256" key="2">
    <source>
        <dbReference type="ARBA" id="ARBA00022840"/>
    </source>
</evidence>
<gene>
    <name evidence="4" type="ORF">METZ01_LOCUS56386</name>
</gene>
<keyword evidence="1" id="KW-0547">Nucleotide-binding</keyword>
<dbReference type="CDD" id="cd03230">
    <property type="entry name" value="ABC_DR_subfamily_A"/>
    <property type="match status" value="1"/>
</dbReference>
<dbReference type="Pfam" id="PF00005">
    <property type="entry name" value="ABC_tran"/>
    <property type="match status" value="1"/>
</dbReference>
<protein>
    <recommendedName>
        <fullName evidence="3">ABC transporter domain-containing protein</fullName>
    </recommendedName>
</protein>
<name>A0A381SHG5_9ZZZZ</name>
<keyword evidence="2" id="KW-0067">ATP-binding</keyword>
<dbReference type="InterPro" id="IPR003439">
    <property type="entry name" value="ABC_transporter-like_ATP-bd"/>
</dbReference>
<dbReference type="AlphaFoldDB" id="A0A381SHG5"/>
<evidence type="ECO:0000256" key="1">
    <source>
        <dbReference type="ARBA" id="ARBA00022741"/>
    </source>
</evidence>
<dbReference type="InterPro" id="IPR017871">
    <property type="entry name" value="ABC_transporter-like_CS"/>
</dbReference>
<dbReference type="PROSITE" id="PS50893">
    <property type="entry name" value="ABC_TRANSPORTER_2"/>
    <property type="match status" value="1"/>
</dbReference>
<dbReference type="PANTHER" id="PTHR43038">
    <property type="entry name" value="ATP-BINDING CASSETTE, SUB-FAMILY H, MEMBER 1"/>
    <property type="match status" value="1"/>
</dbReference>
<dbReference type="SMART" id="SM00382">
    <property type="entry name" value="AAA"/>
    <property type="match status" value="1"/>
</dbReference>
<proteinExistence type="predicted"/>
<evidence type="ECO:0000259" key="3">
    <source>
        <dbReference type="PROSITE" id="PS50893"/>
    </source>
</evidence>
<dbReference type="SUPFAM" id="SSF52540">
    <property type="entry name" value="P-loop containing nucleoside triphosphate hydrolases"/>
    <property type="match status" value="1"/>
</dbReference>
<dbReference type="PROSITE" id="PS00211">
    <property type="entry name" value="ABC_TRANSPORTER_1"/>
    <property type="match status" value="1"/>
</dbReference>
<dbReference type="InterPro" id="IPR027417">
    <property type="entry name" value="P-loop_NTPase"/>
</dbReference>
<dbReference type="GO" id="GO:0005524">
    <property type="term" value="F:ATP binding"/>
    <property type="evidence" value="ECO:0007669"/>
    <property type="project" value="UniProtKB-KW"/>
</dbReference>
<accession>A0A381SHG5</accession>
<dbReference type="EMBL" id="UINC01003121">
    <property type="protein sequence ID" value="SVA03532.1"/>
    <property type="molecule type" value="Genomic_DNA"/>
</dbReference>
<evidence type="ECO:0000313" key="4">
    <source>
        <dbReference type="EMBL" id="SVA03532.1"/>
    </source>
</evidence>
<reference evidence="4" key="1">
    <citation type="submission" date="2018-05" db="EMBL/GenBank/DDBJ databases">
        <authorList>
            <person name="Lanie J.A."/>
            <person name="Ng W.-L."/>
            <person name="Kazmierczak K.M."/>
            <person name="Andrzejewski T.M."/>
            <person name="Davidsen T.M."/>
            <person name="Wayne K.J."/>
            <person name="Tettelin H."/>
            <person name="Glass J.I."/>
            <person name="Rusch D."/>
            <person name="Podicherti R."/>
            <person name="Tsui H.-C.T."/>
            <person name="Winkler M.E."/>
        </authorList>
    </citation>
    <scope>NUCLEOTIDE SEQUENCE</scope>
</reference>